<dbReference type="Gene3D" id="2.60.120.10">
    <property type="entry name" value="Jelly Rolls"/>
    <property type="match status" value="1"/>
</dbReference>
<dbReference type="PANTHER" id="PTHR24567:SF26">
    <property type="entry name" value="REGULATORY PROTEIN YEIL"/>
    <property type="match status" value="1"/>
</dbReference>
<dbReference type="AlphaFoldDB" id="A0A0A3AJT3"/>
<dbReference type="InterPro" id="IPR014710">
    <property type="entry name" value="RmlC-like_jellyroll"/>
</dbReference>
<dbReference type="GO" id="GO:0003700">
    <property type="term" value="F:DNA-binding transcription factor activity"/>
    <property type="evidence" value="ECO:0007669"/>
    <property type="project" value="TreeGrafter"/>
</dbReference>
<dbReference type="Proteomes" id="UP000030380">
    <property type="component" value="Unassembled WGS sequence"/>
</dbReference>
<dbReference type="PROSITE" id="PS50042">
    <property type="entry name" value="CNMP_BINDING_3"/>
    <property type="match status" value="1"/>
</dbReference>
<evidence type="ECO:0000259" key="1">
    <source>
        <dbReference type="PROSITE" id="PS50042"/>
    </source>
</evidence>
<dbReference type="Pfam" id="PF00027">
    <property type="entry name" value="cNMP_binding"/>
    <property type="match status" value="1"/>
</dbReference>
<evidence type="ECO:0000313" key="2">
    <source>
        <dbReference type="EMBL" id="KGQ69633.1"/>
    </source>
</evidence>
<dbReference type="EMBL" id="JSUM01000015">
    <property type="protein sequence ID" value="KGQ69633.1"/>
    <property type="molecule type" value="Genomic_DNA"/>
</dbReference>
<dbReference type="SMART" id="SM00100">
    <property type="entry name" value="cNMP"/>
    <property type="match status" value="1"/>
</dbReference>
<dbReference type="SUPFAM" id="SSF46785">
    <property type="entry name" value="Winged helix' DNA-binding domain"/>
    <property type="match status" value="1"/>
</dbReference>
<sequence length="200" mass="23121">MENHPFSPQQLKHCHLSVLHTLEKGTLIYSQGEIAKAFYFVQHGLIGLYHILESGKESLLRIYHTNDYFGFRTLFGENRYHCTAKVLVEATLIHIQPDNIQQFVQHNPDVGHFLLKTLANELQDAEHRLAKAAYNKSLDKVIDSIYFLTETYPEYCWTYREIAEYAGCETETAIRISKELKRNGLLKNTPHPSKLQKSSV</sequence>
<protein>
    <recommendedName>
        <fullName evidence="1">Cyclic nucleotide-binding domain-containing protein</fullName>
    </recommendedName>
</protein>
<accession>A0A0A3AJT3</accession>
<reference evidence="2 3" key="1">
    <citation type="submission" date="2014-11" db="EMBL/GenBank/DDBJ databases">
        <title>Draft genome sequence of Chelonobacter oris 1662T, associated with respiratory disease in Hermann's Tortoises.</title>
        <authorList>
            <person name="Kudirkiene E."/>
            <person name="Hansen M.J."/>
            <person name="Bojesen A.M."/>
        </authorList>
    </citation>
    <scope>NUCLEOTIDE SEQUENCE [LARGE SCALE GENOMIC DNA]</scope>
    <source>
        <strain evidence="2 3">1662</strain>
    </source>
</reference>
<dbReference type="RefSeq" id="WP_034617327.1">
    <property type="nucleotide sequence ID" value="NZ_JSUM01000015.1"/>
</dbReference>
<dbReference type="CDD" id="cd00038">
    <property type="entry name" value="CAP_ED"/>
    <property type="match status" value="1"/>
</dbReference>
<dbReference type="PANTHER" id="PTHR24567">
    <property type="entry name" value="CRP FAMILY TRANSCRIPTIONAL REGULATORY PROTEIN"/>
    <property type="match status" value="1"/>
</dbReference>
<feature type="domain" description="Cyclic nucleotide-binding" evidence="1">
    <location>
        <begin position="22"/>
        <end position="121"/>
    </location>
</feature>
<dbReference type="OrthoDB" id="6622916at2"/>
<dbReference type="GO" id="GO:0005829">
    <property type="term" value="C:cytosol"/>
    <property type="evidence" value="ECO:0007669"/>
    <property type="project" value="TreeGrafter"/>
</dbReference>
<comment type="caution">
    <text evidence="2">The sequence shown here is derived from an EMBL/GenBank/DDBJ whole genome shotgun (WGS) entry which is preliminary data.</text>
</comment>
<dbReference type="InterPro" id="IPR018490">
    <property type="entry name" value="cNMP-bd_dom_sf"/>
</dbReference>
<name>A0A0A3AJT3_9PAST</name>
<organism evidence="2 3">
    <name type="scientific">Chelonobacter oris</name>
    <dbReference type="NCBI Taxonomy" id="505317"/>
    <lineage>
        <taxon>Bacteria</taxon>
        <taxon>Pseudomonadati</taxon>
        <taxon>Pseudomonadota</taxon>
        <taxon>Gammaproteobacteria</taxon>
        <taxon>Pasteurellales</taxon>
        <taxon>Pasteurellaceae</taxon>
        <taxon>Chelonobacter</taxon>
    </lineage>
</organism>
<gene>
    <name evidence="2" type="ORF">OA57_10235</name>
</gene>
<evidence type="ECO:0000313" key="3">
    <source>
        <dbReference type="Proteomes" id="UP000030380"/>
    </source>
</evidence>
<keyword evidence="3" id="KW-1185">Reference proteome</keyword>
<proteinExistence type="predicted"/>
<dbReference type="SUPFAM" id="SSF51206">
    <property type="entry name" value="cAMP-binding domain-like"/>
    <property type="match status" value="1"/>
</dbReference>
<dbReference type="STRING" id="505317.OA57_10235"/>
<dbReference type="InterPro" id="IPR050397">
    <property type="entry name" value="Env_Response_Regulators"/>
</dbReference>
<dbReference type="InterPro" id="IPR036390">
    <property type="entry name" value="WH_DNA-bd_sf"/>
</dbReference>
<dbReference type="InterPro" id="IPR000595">
    <property type="entry name" value="cNMP-bd_dom"/>
</dbReference>